<dbReference type="EMBL" id="SPLM01000002">
    <property type="protein sequence ID" value="TMW68795.1"/>
    <property type="molecule type" value="Genomic_DNA"/>
</dbReference>
<dbReference type="PANTHER" id="PTHR46512:SF9">
    <property type="entry name" value="PEPTIDYLPROLYL ISOMERASE"/>
    <property type="match status" value="1"/>
</dbReference>
<name>A0A8K1CU97_PYTOL</name>
<evidence type="ECO:0000313" key="7">
    <source>
        <dbReference type="EMBL" id="TMW68795.1"/>
    </source>
</evidence>
<proteinExistence type="predicted"/>
<gene>
    <name evidence="7" type="ORF">Poli38472_006263</name>
</gene>
<keyword evidence="6" id="KW-0472">Membrane</keyword>
<reference evidence="7" key="1">
    <citation type="submission" date="2019-03" db="EMBL/GenBank/DDBJ databases">
        <title>Long read genome sequence of the mycoparasitic Pythium oligandrum ATCC 38472 isolated from sugarbeet rhizosphere.</title>
        <authorList>
            <person name="Gaulin E."/>
        </authorList>
    </citation>
    <scope>NUCLEOTIDE SEQUENCE</scope>
    <source>
        <strain evidence="7">ATCC 38472_TT</strain>
    </source>
</reference>
<sequence length="308" mass="35695">MTTTTTVEPTEAYTVSKMLQSINDIMAPVLSEEASTKVALKRKLDNGIMLDTSEQEIALLDLQAKVKHSATQVASLTRREDKAEWVQQRRNMGNEAFRLQNYQEAADRYVEALTGLDFGSTPEERRECEQQSQLPLTCNLAACLLMLEQYEKARRVCDQALQIDARYVRALQQRAKAFVRLLRFDDARQDIATAITTIQTNLSGNELEEKMTKLTQQREDINRAEQRNRQREQQQRQFQRRMMREAVGRLYEDKREVEAVADALSRDDLDRLKPSFSLVAIILWLLNLVSTRCLRVFRRQRSGTDKMD</sequence>
<comment type="caution">
    <text evidence="7">The sequence shown here is derived from an EMBL/GenBank/DDBJ whole genome shotgun (WGS) entry which is preliminary data.</text>
</comment>
<keyword evidence="6" id="KW-1133">Transmembrane helix</keyword>
<evidence type="ECO:0000256" key="1">
    <source>
        <dbReference type="ARBA" id="ARBA00000971"/>
    </source>
</evidence>
<dbReference type="SMART" id="SM00028">
    <property type="entry name" value="TPR"/>
    <property type="match status" value="3"/>
</dbReference>
<dbReference type="AlphaFoldDB" id="A0A8K1CU97"/>
<dbReference type="InterPro" id="IPR050754">
    <property type="entry name" value="FKBP4/5/8-like"/>
</dbReference>
<comment type="catalytic activity">
    <reaction evidence="1">
        <text>[protein]-peptidylproline (omega=180) = [protein]-peptidylproline (omega=0)</text>
        <dbReference type="Rhea" id="RHEA:16237"/>
        <dbReference type="Rhea" id="RHEA-COMP:10747"/>
        <dbReference type="Rhea" id="RHEA-COMP:10748"/>
        <dbReference type="ChEBI" id="CHEBI:83833"/>
        <dbReference type="ChEBI" id="CHEBI:83834"/>
        <dbReference type="EC" id="5.2.1.8"/>
    </reaction>
</comment>
<protein>
    <recommendedName>
        <fullName evidence="2">peptidylprolyl isomerase</fullName>
        <ecNumber evidence="2">5.2.1.8</ecNumber>
    </recommendedName>
</protein>
<evidence type="ECO:0000313" key="8">
    <source>
        <dbReference type="Proteomes" id="UP000794436"/>
    </source>
</evidence>
<organism evidence="7 8">
    <name type="scientific">Pythium oligandrum</name>
    <name type="common">Mycoparasitic fungus</name>
    <dbReference type="NCBI Taxonomy" id="41045"/>
    <lineage>
        <taxon>Eukaryota</taxon>
        <taxon>Sar</taxon>
        <taxon>Stramenopiles</taxon>
        <taxon>Oomycota</taxon>
        <taxon>Peronosporomycetes</taxon>
        <taxon>Pythiales</taxon>
        <taxon>Pythiaceae</taxon>
        <taxon>Pythium</taxon>
    </lineage>
</organism>
<keyword evidence="3" id="KW-0697">Rotamase</keyword>
<keyword evidence="5" id="KW-0175">Coiled coil</keyword>
<dbReference type="InterPro" id="IPR011990">
    <property type="entry name" value="TPR-like_helical_dom_sf"/>
</dbReference>
<dbReference type="PANTHER" id="PTHR46512">
    <property type="entry name" value="PEPTIDYLPROLYL ISOMERASE"/>
    <property type="match status" value="1"/>
</dbReference>
<dbReference type="Gene3D" id="1.25.40.10">
    <property type="entry name" value="Tetratricopeptide repeat domain"/>
    <property type="match status" value="1"/>
</dbReference>
<dbReference type="Proteomes" id="UP000794436">
    <property type="component" value="Unassembled WGS sequence"/>
</dbReference>
<dbReference type="InterPro" id="IPR019734">
    <property type="entry name" value="TPR_rpt"/>
</dbReference>
<evidence type="ECO:0000256" key="4">
    <source>
        <dbReference type="ARBA" id="ARBA00023235"/>
    </source>
</evidence>
<evidence type="ECO:0000256" key="5">
    <source>
        <dbReference type="SAM" id="Coils"/>
    </source>
</evidence>
<feature type="transmembrane region" description="Helical" evidence="6">
    <location>
        <begin position="276"/>
        <end position="297"/>
    </location>
</feature>
<dbReference type="EC" id="5.2.1.8" evidence="2"/>
<keyword evidence="4" id="KW-0413">Isomerase</keyword>
<feature type="coiled-coil region" evidence="5">
    <location>
        <begin position="204"/>
        <end position="241"/>
    </location>
</feature>
<keyword evidence="8" id="KW-1185">Reference proteome</keyword>
<evidence type="ECO:0000256" key="3">
    <source>
        <dbReference type="ARBA" id="ARBA00023110"/>
    </source>
</evidence>
<evidence type="ECO:0000256" key="2">
    <source>
        <dbReference type="ARBA" id="ARBA00013194"/>
    </source>
</evidence>
<dbReference type="SUPFAM" id="SSF48452">
    <property type="entry name" value="TPR-like"/>
    <property type="match status" value="1"/>
</dbReference>
<accession>A0A8K1CU97</accession>
<dbReference type="GO" id="GO:0003755">
    <property type="term" value="F:peptidyl-prolyl cis-trans isomerase activity"/>
    <property type="evidence" value="ECO:0007669"/>
    <property type="project" value="UniProtKB-EC"/>
</dbReference>
<dbReference type="OrthoDB" id="266518at2759"/>
<keyword evidence="6" id="KW-0812">Transmembrane</keyword>
<evidence type="ECO:0000256" key="6">
    <source>
        <dbReference type="SAM" id="Phobius"/>
    </source>
</evidence>